<dbReference type="InterPro" id="IPR036683">
    <property type="entry name" value="CO_DH_flav_C_dom_sf"/>
</dbReference>
<evidence type="ECO:0000256" key="9">
    <source>
        <dbReference type="ARBA" id="ARBA00022714"/>
    </source>
</evidence>
<evidence type="ECO:0000256" key="17">
    <source>
        <dbReference type="ARBA" id="ARBA00034078"/>
    </source>
</evidence>
<feature type="binding site" evidence="22">
    <location>
        <position position="814"/>
    </location>
    <ligand>
        <name>substrate</name>
    </ligand>
</feature>
<feature type="binding site" evidence="23">
    <location>
        <position position="72"/>
    </location>
    <ligand>
        <name>[2Fe-2S] cluster</name>
        <dbReference type="ChEBI" id="CHEBI:190135"/>
        <label>1</label>
    </ligand>
</feature>
<dbReference type="NCBIfam" id="TIGR02963">
    <property type="entry name" value="xanthine_xdhA"/>
    <property type="match status" value="1"/>
</dbReference>
<dbReference type="PROSITE" id="PS00197">
    <property type="entry name" value="2FE2S_FER_1"/>
    <property type="match status" value="1"/>
</dbReference>
<evidence type="ECO:0000259" key="25">
    <source>
        <dbReference type="PROSITE" id="PS51387"/>
    </source>
</evidence>
<dbReference type="SUPFAM" id="SSF54292">
    <property type="entry name" value="2Fe-2S ferredoxin-like"/>
    <property type="match status" value="1"/>
</dbReference>
<dbReference type="InterPro" id="IPR036884">
    <property type="entry name" value="2Fe-2S-bd_dom_sf"/>
</dbReference>
<evidence type="ECO:0000256" key="2">
    <source>
        <dbReference type="ARBA" id="ARBA00004275"/>
    </source>
</evidence>
<evidence type="ECO:0000256" key="6">
    <source>
        <dbReference type="ARBA" id="ARBA00019394"/>
    </source>
</evidence>
<feature type="active site" description="Proton acceptor" evidence="21">
    <location>
        <position position="1273"/>
    </location>
</feature>
<keyword evidence="8" id="KW-0285">Flavoprotein</keyword>
<feature type="binding site" evidence="23">
    <location>
        <position position="115"/>
    </location>
    <ligand>
        <name>[2Fe-2S] cluster</name>
        <dbReference type="ChEBI" id="CHEBI:190135"/>
        <label>2</label>
    </ligand>
</feature>
<dbReference type="SMART" id="SM01008">
    <property type="entry name" value="Ald_Xan_dh_C"/>
    <property type="match status" value="1"/>
</dbReference>
<feature type="domain" description="FAD-binding PCMH-type" evidence="25">
    <location>
        <begin position="242"/>
        <end position="428"/>
    </location>
</feature>
<dbReference type="InterPro" id="IPR016208">
    <property type="entry name" value="Ald_Oxase/xanthine_DH-like"/>
</dbReference>
<dbReference type="Proteomes" id="UP001353858">
    <property type="component" value="Unassembled WGS sequence"/>
</dbReference>
<feature type="binding site" evidence="23">
    <location>
        <position position="924"/>
    </location>
    <ligand>
        <name>Mo-molybdopterin</name>
        <dbReference type="ChEBI" id="CHEBI:71302"/>
    </ligand>
    <ligandPart>
        <name>Mo</name>
        <dbReference type="ChEBI" id="CHEBI:28685"/>
    </ligandPart>
</feature>
<dbReference type="InterPro" id="IPR016169">
    <property type="entry name" value="FAD-bd_PCMH_sub2"/>
</dbReference>
<dbReference type="InterPro" id="IPR006058">
    <property type="entry name" value="2Fe2S_fd_BS"/>
</dbReference>
<dbReference type="GO" id="GO:0004854">
    <property type="term" value="F:xanthine dehydrogenase activity"/>
    <property type="evidence" value="ECO:0007669"/>
    <property type="project" value="UniProtKB-EC"/>
</dbReference>
<comment type="caution">
    <text evidence="26">The sequence shown here is derived from an EMBL/GenBank/DDBJ whole genome shotgun (WGS) entry which is preliminary data.</text>
</comment>
<dbReference type="SUPFAM" id="SSF47741">
    <property type="entry name" value="CO dehydrogenase ISP C-domain like"/>
    <property type="match status" value="1"/>
</dbReference>
<dbReference type="PIRSF" id="PIRSF000127">
    <property type="entry name" value="Xanthine_DH"/>
    <property type="match status" value="1"/>
</dbReference>
<dbReference type="Gene3D" id="3.30.43.10">
    <property type="entry name" value="Uridine Diphospho-n-acetylenolpyruvylglucosamine Reductase, domain 2"/>
    <property type="match status" value="1"/>
</dbReference>
<feature type="binding site" evidence="23">
    <location>
        <position position="149"/>
    </location>
    <ligand>
        <name>[2Fe-2S] cluster</name>
        <dbReference type="ChEBI" id="CHEBI:190135"/>
        <label>2</label>
    </ligand>
</feature>
<dbReference type="InterPro" id="IPR037165">
    <property type="entry name" value="AldOxase/xan_DH_Mopterin-bd_sf"/>
</dbReference>
<dbReference type="GO" id="GO:0051537">
    <property type="term" value="F:2 iron, 2 sulfur cluster binding"/>
    <property type="evidence" value="ECO:0007669"/>
    <property type="project" value="UniProtKB-KW"/>
</dbReference>
<keyword evidence="10 23" id="KW-0479">Metal-binding</keyword>
<feature type="binding site" evidence="23">
    <location>
        <position position="112"/>
    </location>
    <ligand>
        <name>[2Fe-2S] cluster</name>
        <dbReference type="ChEBI" id="CHEBI:190135"/>
        <label>2</label>
    </ligand>
</feature>
<evidence type="ECO:0000256" key="10">
    <source>
        <dbReference type="ARBA" id="ARBA00022723"/>
    </source>
</evidence>
<comment type="cofactor">
    <cofactor evidence="17">
        <name>[2Fe-2S] cluster</name>
        <dbReference type="ChEBI" id="CHEBI:190135"/>
    </cofactor>
</comment>
<dbReference type="FunFam" id="3.30.43.10:FF:000001">
    <property type="entry name" value="Xanthine dehydrogenase/oxidase"/>
    <property type="match status" value="1"/>
</dbReference>
<dbReference type="GO" id="GO:0005506">
    <property type="term" value="F:iron ion binding"/>
    <property type="evidence" value="ECO:0007669"/>
    <property type="project" value="InterPro"/>
</dbReference>
<comment type="subcellular location">
    <subcellularLocation>
        <location evidence="2">Peroxisome</location>
    </subcellularLocation>
</comment>
<keyword evidence="12" id="KW-0560">Oxidoreductase</keyword>
<dbReference type="Pfam" id="PF03450">
    <property type="entry name" value="CO_deh_flav_C"/>
    <property type="match status" value="1"/>
</dbReference>
<name>A0AAN7NY45_9COLE</name>
<feature type="binding site" evidence="22">
    <location>
        <begin position="270"/>
        <end position="277"/>
    </location>
    <ligand>
        <name>FAD</name>
        <dbReference type="ChEBI" id="CHEBI:57692"/>
    </ligand>
</feature>
<dbReference type="Gene3D" id="3.30.365.10">
    <property type="entry name" value="Aldehyde oxidase/xanthine dehydrogenase, molybdopterin binding domain"/>
    <property type="match status" value="4"/>
</dbReference>
<dbReference type="Pfam" id="PF01315">
    <property type="entry name" value="Ald_Xan_dh_C"/>
    <property type="match status" value="1"/>
</dbReference>
<dbReference type="Gene3D" id="3.30.390.50">
    <property type="entry name" value="CO dehydrogenase flavoprotein, C-terminal domain"/>
    <property type="match status" value="1"/>
</dbReference>
<dbReference type="InterPro" id="IPR022407">
    <property type="entry name" value="OxRdtase_Mopterin_BS"/>
</dbReference>
<evidence type="ECO:0000256" key="12">
    <source>
        <dbReference type="ARBA" id="ARBA00023002"/>
    </source>
</evidence>
<dbReference type="Pfam" id="PF20256">
    <property type="entry name" value="MoCoBD_2"/>
    <property type="match status" value="1"/>
</dbReference>
<dbReference type="SUPFAM" id="SSF56003">
    <property type="entry name" value="Molybdenum cofactor-binding domain"/>
    <property type="match status" value="1"/>
</dbReference>
<dbReference type="Gene3D" id="3.90.1170.50">
    <property type="entry name" value="Aldehyde oxidase/xanthine dehydrogenase, a/b hammerhead"/>
    <property type="match status" value="1"/>
</dbReference>
<feature type="binding site" evidence="23">
    <location>
        <position position="47"/>
    </location>
    <ligand>
        <name>[2Fe-2S] cluster</name>
        <dbReference type="ChEBI" id="CHEBI:190135"/>
        <label>1</label>
    </ligand>
</feature>
<dbReference type="SUPFAM" id="SSF55447">
    <property type="entry name" value="CO dehydrogenase flavoprotein C-terminal domain-like"/>
    <property type="match status" value="1"/>
</dbReference>
<dbReference type="InterPro" id="IPR005107">
    <property type="entry name" value="CO_DH_flav_C"/>
</dbReference>
<dbReference type="SMART" id="SM01092">
    <property type="entry name" value="CO_deh_flav_C"/>
    <property type="match status" value="1"/>
</dbReference>
<dbReference type="FunFam" id="3.30.390.50:FF:000001">
    <property type="entry name" value="Xanthine dehydrogenase oxidase"/>
    <property type="match status" value="1"/>
</dbReference>
<keyword evidence="27" id="KW-1185">Reference proteome</keyword>
<dbReference type="PANTHER" id="PTHR45444:SF3">
    <property type="entry name" value="XANTHINE DEHYDROGENASE"/>
    <property type="match status" value="1"/>
</dbReference>
<evidence type="ECO:0000256" key="15">
    <source>
        <dbReference type="ARBA" id="ARBA00023027"/>
    </source>
</evidence>
<evidence type="ECO:0000256" key="5">
    <source>
        <dbReference type="ARBA" id="ARBA00013123"/>
    </source>
</evidence>
<dbReference type="Pfam" id="PF00941">
    <property type="entry name" value="FAD_binding_5"/>
    <property type="match status" value="1"/>
</dbReference>
<comment type="subunit">
    <text evidence="4">Homodimer.</text>
</comment>
<comment type="catalytic activity">
    <reaction evidence="19">
        <text>hypoxanthine + NAD(+) + H2O = xanthine + NADH + H(+)</text>
        <dbReference type="Rhea" id="RHEA:24670"/>
        <dbReference type="ChEBI" id="CHEBI:15377"/>
        <dbReference type="ChEBI" id="CHEBI:15378"/>
        <dbReference type="ChEBI" id="CHEBI:17368"/>
        <dbReference type="ChEBI" id="CHEBI:17712"/>
        <dbReference type="ChEBI" id="CHEBI:57540"/>
        <dbReference type="ChEBI" id="CHEBI:57945"/>
        <dbReference type="EC" id="1.17.1.4"/>
    </reaction>
</comment>
<evidence type="ECO:0000256" key="20">
    <source>
        <dbReference type="ARBA" id="ARBA00053333"/>
    </source>
</evidence>
<dbReference type="EMBL" id="JARPUR010000005">
    <property type="protein sequence ID" value="KAK4875695.1"/>
    <property type="molecule type" value="Genomic_DNA"/>
</dbReference>
<evidence type="ECO:0000256" key="19">
    <source>
        <dbReference type="ARBA" id="ARBA00049517"/>
    </source>
</evidence>
<proteinExistence type="inferred from homology"/>
<comment type="cofactor">
    <cofactor evidence="1 22">
        <name>FAD</name>
        <dbReference type="ChEBI" id="CHEBI:57692"/>
    </cofactor>
</comment>
<evidence type="ECO:0000256" key="11">
    <source>
        <dbReference type="ARBA" id="ARBA00022827"/>
    </source>
</evidence>
<evidence type="ECO:0000256" key="18">
    <source>
        <dbReference type="ARBA" id="ARBA00049017"/>
    </source>
</evidence>
<dbReference type="FunFam" id="3.10.20.30:FF:000015">
    <property type="entry name" value="Aldehyde oxidase 1"/>
    <property type="match status" value="1"/>
</dbReference>
<dbReference type="InterPro" id="IPR016167">
    <property type="entry name" value="FAD-bd_PCMH_sub1"/>
</dbReference>
<dbReference type="FunFam" id="3.30.365.10:FF:000004">
    <property type="entry name" value="Xanthine dehydrogenase oxidase"/>
    <property type="match status" value="1"/>
</dbReference>
<feature type="binding site" evidence="22">
    <location>
        <position position="926"/>
    </location>
    <ligand>
        <name>substrate</name>
    </ligand>
</feature>
<feature type="binding site" evidence="23">
    <location>
        <position position="810"/>
    </location>
    <ligand>
        <name>Mo-molybdopterin</name>
        <dbReference type="ChEBI" id="CHEBI:71302"/>
    </ligand>
    <ligandPart>
        <name>Mo</name>
        <dbReference type="ChEBI" id="CHEBI:28685"/>
    </ligandPart>
</feature>
<evidence type="ECO:0000256" key="8">
    <source>
        <dbReference type="ARBA" id="ARBA00022630"/>
    </source>
</evidence>
<dbReference type="Pfam" id="PF00111">
    <property type="entry name" value="Fer2"/>
    <property type="match status" value="1"/>
</dbReference>
<dbReference type="PROSITE" id="PS51387">
    <property type="entry name" value="FAD_PCMH"/>
    <property type="match status" value="1"/>
</dbReference>
<keyword evidence="16" id="KW-0576">Peroxisome</keyword>
<feature type="binding site" evidence="22">
    <location>
        <position position="418"/>
    </location>
    <ligand>
        <name>FAD</name>
        <dbReference type="ChEBI" id="CHEBI:57692"/>
    </ligand>
</feature>
<dbReference type="InterPro" id="IPR036856">
    <property type="entry name" value="Ald_Oxase/Xan_DH_a/b_sf"/>
</dbReference>
<dbReference type="Pfam" id="PF02738">
    <property type="entry name" value="MoCoBD_1"/>
    <property type="match status" value="1"/>
</dbReference>
<evidence type="ECO:0000259" key="24">
    <source>
        <dbReference type="PROSITE" id="PS51085"/>
    </source>
</evidence>
<evidence type="ECO:0000256" key="21">
    <source>
        <dbReference type="PIRSR" id="PIRSR000127-1"/>
    </source>
</evidence>
<feature type="binding site" evidence="22">
    <location>
        <position position="373"/>
    </location>
    <ligand>
        <name>FAD</name>
        <dbReference type="ChEBI" id="CHEBI:57692"/>
    </ligand>
</feature>
<evidence type="ECO:0000256" key="1">
    <source>
        <dbReference type="ARBA" id="ARBA00001974"/>
    </source>
</evidence>
<evidence type="ECO:0000313" key="26">
    <source>
        <dbReference type="EMBL" id="KAK4875695.1"/>
    </source>
</evidence>
<evidence type="ECO:0000256" key="16">
    <source>
        <dbReference type="ARBA" id="ARBA00023140"/>
    </source>
</evidence>
<evidence type="ECO:0000256" key="13">
    <source>
        <dbReference type="ARBA" id="ARBA00023004"/>
    </source>
</evidence>
<feature type="domain" description="2Fe-2S ferredoxin-type" evidence="24">
    <location>
        <begin position="3"/>
        <end position="90"/>
    </location>
</feature>
<comment type="cofactor">
    <cofactor evidence="23">
        <name>Mo-molybdopterin</name>
        <dbReference type="ChEBI" id="CHEBI:71302"/>
    </cofactor>
    <text evidence="23">Binds 1 Mo-molybdopterin (Mo-MPT) cofactor per subunit.</text>
</comment>
<comment type="cofactor">
    <cofactor evidence="23">
        <name>[2Fe-2S] cluster</name>
        <dbReference type="ChEBI" id="CHEBI:190135"/>
    </cofactor>
    <text evidence="23">Binds 2 [2Fe-2S] clusters.</text>
</comment>
<dbReference type="SUPFAM" id="SSF54665">
    <property type="entry name" value="CO dehydrogenase molybdoprotein N-domain-like"/>
    <property type="match status" value="1"/>
</dbReference>
<keyword evidence="9 23" id="KW-0001">2Fe-2S</keyword>
<evidence type="ECO:0000256" key="3">
    <source>
        <dbReference type="ARBA" id="ARBA00006849"/>
    </source>
</evidence>
<evidence type="ECO:0000256" key="22">
    <source>
        <dbReference type="PIRSR" id="PIRSR000127-2"/>
    </source>
</evidence>
<dbReference type="InterPro" id="IPR000674">
    <property type="entry name" value="Ald_Oxase/Xan_DH_a/b"/>
</dbReference>
<dbReference type="InterPro" id="IPR012675">
    <property type="entry name" value="Beta-grasp_dom_sf"/>
</dbReference>
<keyword evidence="7 23" id="KW-0500">Molybdenum</keyword>
<feature type="binding site" evidence="23">
    <location>
        <position position="147"/>
    </location>
    <ligand>
        <name>[2Fe-2S] cluster</name>
        <dbReference type="ChEBI" id="CHEBI:190135"/>
        <label>2</label>
    </ligand>
</feature>
<keyword evidence="14 23" id="KW-0411">Iron-sulfur</keyword>
<dbReference type="SUPFAM" id="SSF56176">
    <property type="entry name" value="FAD-binding/transporter-associated domain-like"/>
    <property type="match status" value="1"/>
</dbReference>
<dbReference type="PROSITE" id="PS00559">
    <property type="entry name" value="MOLYBDOPTERIN_EUK"/>
    <property type="match status" value="1"/>
</dbReference>
<dbReference type="InterPro" id="IPR002888">
    <property type="entry name" value="2Fe-2S-bd"/>
</dbReference>
<keyword evidence="15" id="KW-0520">NAD</keyword>
<feature type="binding site" evidence="22">
    <location>
        <position position="436"/>
    </location>
    <ligand>
        <name>FAD</name>
        <dbReference type="ChEBI" id="CHEBI:57692"/>
    </ligand>
</feature>
<dbReference type="Gene3D" id="1.10.150.120">
    <property type="entry name" value="[2Fe-2S]-binding domain"/>
    <property type="match status" value="1"/>
</dbReference>
<dbReference type="GO" id="GO:0005777">
    <property type="term" value="C:peroxisome"/>
    <property type="evidence" value="ECO:0007669"/>
    <property type="project" value="UniProtKB-SubCell"/>
</dbReference>
<dbReference type="InterPro" id="IPR014307">
    <property type="entry name" value="Xanthine_DH_ssu"/>
</dbReference>
<dbReference type="InterPro" id="IPR008274">
    <property type="entry name" value="AldOxase/xan_DH_MoCoBD1"/>
</dbReference>
<comment type="similarity">
    <text evidence="3">Belongs to the xanthine dehydrogenase family.</text>
</comment>
<dbReference type="InterPro" id="IPR046867">
    <property type="entry name" value="AldOxase/xan_DH_MoCoBD2"/>
</dbReference>
<dbReference type="PANTHER" id="PTHR45444">
    <property type="entry name" value="XANTHINE DEHYDROGENASE"/>
    <property type="match status" value="1"/>
</dbReference>
<dbReference type="InterPro" id="IPR002346">
    <property type="entry name" value="Mopterin_DH_FAD-bd"/>
</dbReference>
<dbReference type="InterPro" id="IPR036010">
    <property type="entry name" value="2Fe-2S_ferredoxin-like_sf"/>
</dbReference>
<dbReference type="InterPro" id="IPR016166">
    <property type="entry name" value="FAD-bd_PCMH"/>
</dbReference>
<evidence type="ECO:0000256" key="4">
    <source>
        <dbReference type="ARBA" id="ARBA00011738"/>
    </source>
</evidence>
<dbReference type="InterPro" id="IPR036318">
    <property type="entry name" value="FAD-bd_PCMH-like_sf"/>
</dbReference>
<dbReference type="FunFam" id="3.30.365.10:FF:000001">
    <property type="entry name" value="Xanthine dehydrogenase oxidase"/>
    <property type="match status" value="1"/>
</dbReference>
<dbReference type="FunFam" id="3.30.465.10:FF:000004">
    <property type="entry name" value="Xanthine dehydrogenase/oxidase"/>
    <property type="match status" value="1"/>
</dbReference>
<feature type="binding site" evidence="23">
    <location>
        <position position="50"/>
    </location>
    <ligand>
        <name>[2Fe-2S] cluster</name>
        <dbReference type="ChEBI" id="CHEBI:190135"/>
        <label>1</label>
    </ligand>
</feature>
<dbReference type="InterPro" id="IPR001041">
    <property type="entry name" value="2Fe-2S_ferredoxin-type"/>
</dbReference>
<keyword evidence="11 22" id="KW-0274">FAD</keyword>
<dbReference type="Gene3D" id="3.10.20.30">
    <property type="match status" value="1"/>
</dbReference>
<feature type="binding site" evidence="22">
    <location>
        <position position="350"/>
    </location>
    <ligand>
        <name>FAD</name>
        <dbReference type="ChEBI" id="CHEBI:57692"/>
    </ligand>
</feature>
<comment type="function">
    <text evidence="20">Key enzyme in purine degradation. Catalyzes the oxidation of hypoxanthine to xanthine. Catalyzes the oxidation of xanthine to uric acid.</text>
</comment>
<feature type="binding site" evidence="23">
    <location>
        <position position="42"/>
    </location>
    <ligand>
        <name>[2Fe-2S] cluster</name>
        <dbReference type="ChEBI" id="CHEBI:190135"/>
        <label>1</label>
    </ligand>
</feature>
<dbReference type="Pfam" id="PF01799">
    <property type="entry name" value="Fer2_2"/>
    <property type="match status" value="1"/>
</dbReference>
<dbReference type="EC" id="1.17.1.4" evidence="5"/>
<comment type="catalytic activity">
    <reaction evidence="18">
        <text>xanthine + NAD(+) + H2O = urate + NADH + H(+)</text>
        <dbReference type="Rhea" id="RHEA:16669"/>
        <dbReference type="ChEBI" id="CHEBI:15377"/>
        <dbReference type="ChEBI" id="CHEBI:15378"/>
        <dbReference type="ChEBI" id="CHEBI:17712"/>
        <dbReference type="ChEBI" id="CHEBI:17775"/>
        <dbReference type="ChEBI" id="CHEBI:57540"/>
        <dbReference type="ChEBI" id="CHEBI:57945"/>
        <dbReference type="EC" id="1.17.1.4"/>
    </reaction>
</comment>
<dbReference type="PROSITE" id="PS51085">
    <property type="entry name" value="2FE2S_FER_2"/>
    <property type="match status" value="1"/>
</dbReference>
<evidence type="ECO:0000256" key="7">
    <source>
        <dbReference type="ARBA" id="ARBA00022505"/>
    </source>
</evidence>
<dbReference type="FunFam" id="3.30.365.10:FF:000003">
    <property type="entry name" value="Aldehyde oxidase 1"/>
    <property type="match status" value="1"/>
</dbReference>
<evidence type="ECO:0000256" key="23">
    <source>
        <dbReference type="PIRSR" id="PIRSR000127-3"/>
    </source>
</evidence>
<dbReference type="GO" id="GO:0071949">
    <property type="term" value="F:FAD binding"/>
    <property type="evidence" value="ECO:0007669"/>
    <property type="project" value="InterPro"/>
</dbReference>
<protein>
    <recommendedName>
        <fullName evidence="6">Xanthine dehydrogenase</fullName>
        <ecNumber evidence="5">1.17.1.4</ecNumber>
    </recommendedName>
</protein>
<sequence length="1342" mass="150764">MNSVLIFFVNGKKIIENEANPEWTLLYYLRKKLLLFGTKLGCGEGGCGACTVMVSKFNRKLNKVTHFAINACLAPVCSMHGLAVTTVEGIGSTKTKLHPVQERIAKAHGSQCGFCTPGIVMSMYSLLRNSPKPSMQDLETTFQGNLCRCTGYRPILDGFKTFTEEWETVQNQNFINNSNSNEVCLLGNQCCKVLNECSKTNEAHRDTLFETTEFVPYDPTQEPIFPPELKLNDTLDNEFLVFKSNDVTWFRPTKLSDILELKSKYPEAKIVVGNTEVGVEVKFKHCNYPIRIYPVQIDEMTSVAAQENYIKIGASVTLENMAVFLREQIDKQPNYKTRILISIIKMLNWFAGSQIRNVAAVGGNIMTGSPISDLNQIFIAAKVELELQSKNSGNRRIVMDETFFTSYRQNIVLTDEVLIAIYIPYTVKNQYFYSYKQARRRDDDTAIVNSAINVFFKPKTNIIRNIKIAFGGMAPTIVVPIKTCQKLINKSWNEETLNKTYGYLIEDLPLSPDAPGGMTQYRRSLSLSFVFKAYLAISQELRSYTQTQPINKIELSALTEFSNKIPKGSQYYEILPSRELIHCVGKPIPHLSAFKHATGEAVYCDDIPPYTNELYMALVVSQRAYAKFQLDPSEALRINGVKLFVSAKDIPIDKNYLNGPESEIFIAREEVTSQGQILGAIIAENQLIAQNAARKVKVTYENLHPIIVSVEDAIKHNSYFLKPYVVESGDVDKIWTMAPHIIENEYRSGAQEHFYLETLSVLAIPKNEDGEMEIISSTQFPMKISKAVSSVLNVSENKIIAKTKRLGGGFGGKELHTAFVAVPAAIAAAKLGRPVRCMLDRDDDMVITGRRHPLYTKYKCAFNNHGKILGCEMNMYLNAGYANSESFPVLTQAMFRFDNAYKIPNVRLVGHLCKTNISSNNAFRAFGAPQSIFVTEMMIHEIAEYLQKDVFEIMHLNFYKEGDFTFYQQKLEEVTLERCWSECIQSSRFFERCKDIDHYNRENRWKKRGISLLPLKYAIGLNVRHLSQASALLHVYTDGSVLLSHGGVEMGQGLHTKMIQITAQCLQIPTSQIYISETSTDKVPNATQTVASMGSDFYGVAVKIACGIINKRLEPIKKANPNSKWEDWVLTAYTDRISLSATGFYEHSSEGFDYMLQRGTPFDYYTYGTVCSEVEIDCLTGDHQILRTDIVMDVGYSLNPAVDVGQIEGAFIQGYGFYMIEELMFSPDGLLLTKGPGTYKLPGFGNVPHEFNVSLLKGAPNPKAIHSSKAIGEPPLCLAISILFAVREAIKSARIDYGLDNKTLHIDVPLTSAKIRMACEDHLTSKLKAEESGTYKPWNVIP</sequence>
<dbReference type="GO" id="GO:0043546">
    <property type="term" value="F:molybdopterin cofactor binding"/>
    <property type="evidence" value="ECO:0007669"/>
    <property type="project" value="InterPro"/>
</dbReference>
<organism evidence="26 27">
    <name type="scientific">Aquatica leii</name>
    <dbReference type="NCBI Taxonomy" id="1421715"/>
    <lineage>
        <taxon>Eukaryota</taxon>
        <taxon>Metazoa</taxon>
        <taxon>Ecdysozoa</taxon>
        <taxon>Arthropoda</taxon>
        <taxon>Hexapoda</taxon>
        <taxon>Insecta</taxon>
        <taxon>Pterygota</taxon>
        <taxon>Neoptera</taxon>
        <taxon>Endopterygota</taxon>
        <taxon>Coleoptera</taxon>
        <taxon>Polyphaga</taxon>
        <taxon>Elateriformia</taxon>
        <taxon>Elateroidea</taxon>
        <taxon>Lampyridae</taxon>
        <taxon>Luciolinae</taxon>
        <taxon>Aquatica</taxon>
    </lineage>
</organism>
<dbReference type="FunFam" id="1.10.150.120:FF:000001">
    <property type="entry name" value="Aldehyde oxidase 1"/>
    <property type="match status" value="1"/>
</dbReference>
<dbReference type="Gene3D" id="3.30.465.10">
    <property type="match status" value="1"/>
</dbReference>
<accession>A0AAN7NY45</accession>
<evidence type="ECO:0000313" key="27">
    <source>
        <dbReference type="Proteomes" id="UP001353858"/>
    </source>
</evidence>
<reference evidence="27" key="1">
    <citation type="submission" date="2023-01" db="EMBL/GenBank/DDBJ databases">
        <title>Key to firefly adult light organ development and bioluminescence: homeobox transcription factors regulate luciferase expression and transportation to peroxisome.</title>
        <authorList>
            <person name="Fu X."/>
        </authorList>
    </citation>
    <scope>NUCLEOTIDE SEQUENCE [LARGE SCALE GENOMIC DNA]</scope>
</reference>
<feature type="binding site" evidence="23">
    <location>
        <position position="1091"/>
    </location>
    <ligand>
        <name>Mo-molybdopterin</name>
        <dbReference type="ChEBI" id="CHEBI:71302"/>
    </ligand>
    <ligandPart>
        <name>Mo</name>
        <dbReference type="ChEBI" id="CHEBI:28685"/>
    </ligandPart>
</feature>
<feature type="binding site" evidence="23">
    <location>
        <position position="779"/>
    </location>
    <ligand>
        <name>Mo-molybdopterin</name>
        <dbReference type="ChEBI" id="CHEBI:71302"/>
    </ligand>
    <ligandPart>
        <name>Mo</name>
        <dbReference type="ChEBI" id="CHEBI:28685"/>
    </ligandPart>
</feature>
<evidence type="ECO:0000256" key="14">
    <source>
        <dbReference type="ARBA" id="ARBA00023014"/>
    </source>
</evidence>
<gene>
    <name evidence="26" type="ORF">RN001_012117</name>
</gene>
<keyword evidence="13 23" id="KW-0408">Iron</keyword>